<sequence length="99" mass="10579">MDVPCPAPRAGQQAHTKVTGPFGRGPFFLDGSVFPTLKCKARRTPSRSKLDQVYVAWPLTSSPAVGAWGLHSYYPHEAGKSDHNQEAPGGRATSDDSLG</sequence>
<keyword evidence="2" id="KW-1185">Reference proteome</keyword>
<accession>A0ACC2HJ22</accession>
<name>A0ACC2HJ22_DALPE</name>
<comment type="caution">
    <text evidence="1">The sequence shown here is derived from an EMBL/GenBank/DDBJ whole genome shotgun (WGS) entry which is preliminary data.</text>
</comment>
<dbReference type="Proteomes" id="UP001157502">
    <property type="component" value="Chromosome 2"/>
</dbReference>
<evidence type="ECO:0000313" key="1">
    <source>
        <dbReference type="EMBL" id="KAJ8015695.1"/>
    </source>
</evidence>
<reference evidence="1" key="1">
    <citation type="submission" date="2021-05" db="EMBL/GenBank/DDBJ databases">
        <authorList>
            <person name="Pan Q."/>
            <person name="Jouanno E."/>
            <person name="Zahm M."/>
            <person name="Klopp C."/>
            <person name="Cabau C."/>
            <person name="Louis A."/>
            <person name="Berthelot C."/>
            <person name="Parey E."/>
            <person name="Roest Crollius H."/>
            <person name="Montfort J."/>
            <person name="Robinson-Rechavi M."/>
            <person name="Bouchez O."/>
            <person name="Lampietro C."/>
            <person name="Lopez Roques C."/>
            <person name="Donnadieu C."/>
            <person name="Postlethwait J."/>
            <person name="Bobe J."/>
            <person name="Dillon D."/>
            <person name="Chandos A."/>
            <person name="von Hippel F."/>
            <person name="Guiguen Y."/>
        </authorList>
    </citation>
    <scope>NUCLEOTIDE SEQUENCE</scope>
    <source>
        <strain evidence="1">YG-Jan2019</strain>
    </source>
</reference>
<proteinExistence type="predicted"/>
<evidence type="ECO:0000313" key="2">
    <source>
        <dbReference type="Proteomes" id="UP001157502"/>
    </source>
</evidence>
<protein>
    <submittedName>
        <fullName evidence="1">Uncharacterized protein</fullName>
    </submittedName>
</protein>
<organism evidence="1 2">
    <name type="scientific">Dallia pectoralis</name>
    <name type="common">Alaska blackfish</name>
    <dbReference type="NCBI Taxonomy" id="75939"/>
    <lineage>
        <taxon>Eukaryota</taxon>
        <taxon>Metazoa</taxon>
        <taxon>Chordata</taxon>
        <taxon>Craniata</taxon>
        <taxon>Vertebrata</taxon>
        <taxon>Euteleostomi</taxon>
        <taxon>Actinopterygii</taxon>
        <taxon>Neopterygii</taxon>
        <taxon>Teleostei</taxon>
        <taxon>Protacanthopterygii</taxon>
        <taxon>Esociformes</taxon>
        <taxon>Umbridae</taxon>
        <taxon>Dallia</taxon>
    </lineage>
</organism>
<dbReference type="EMBL" id="CM055729">
    <property type="protein sequence ID" value="KAJ8015695.1"/>
    <property type="molecule type" value="Genomic_DNA"/>
</dbReference>
<gene>
    <name evidence="1" type="ORF">DPEC_G00028780</name>
</gene>